<feature type="topological domain" description="Mitochondrial intermembrane" evidence="13">
    <location>
        <begin position="69"/>
        <end position="378"/>
    </location>
</feature>
<feature type="active site" description="Schiff-base intermediate with substrate; via pyruvic acid; for decarboxylase activity" evidence="13">
    <location>
        <position position="343"/>
    </location>
</feature>
<dbReference type="GO" id="GO:0006646">
    <property type="term" value="P:phosphatidylethanolamine biosynthetic process"/>
    <property type="evidence" value="ECO:0007669"/>
    <property type="project" value="UniProtKB-UniRule"/>
</dbReference>
<keyword evidence="8 13" id="KW-0594">Phospholipid biosynthesis</keyword>
<reference evidence="14" key="1">
    <citation type="journal article" date="2019" name="bioRxiv">
        <title>The Genome of the Zebra Mussel, Dreissena polymorpha: A Resource for Invasive Species Research.</title>
        <authorList>
            <person name="McCartney M.A."/>
            <person name="Auch B."/>
            <person name="Kono T."/>
            <person name="Mallez S."/>
            <person name="Zhang Y."/>
            <person name="Obille A."/>
            <person name="Becker A."/>
            <person name="Abrahante J.E."/>
            <person name="Garbe J."/>
            <person name="Badalamenti J.P."/>
            <person name="Herman A."/>
            <person name="Mangelson H."/>
            <person name="Liachko I."/>
            <person name="Sullivan S."/>
            <person name="Sone E.D."/>
            <person name="Koren S."/>
            <person name="Silverstein K.A.T."/>
            <person name="Beckman K.B."/>
            <person name="Gohl D.M."/>
        </authorList>
    </citation>
    <scope>NUCLEOTIDE SEQUENCE</scope>
    <source>
        <strain evidence="14">Duluth1</strain>
        <tissue evidence="14">Whole animal</tissue>
    </source>
</reference>
<comment type="catalytic activity">
    <reaction evidence="13">
        <text>a 1,2-diacyl-sn-glycero-3-phospho-L-serine + H(+) = a 1,2-diacyl-sn-glycero-3-phosphoethanolamine + CO2</text>
        <dbReference type="Rhea" id="RHEA:20828"/>
        <dbReference type="ChEBI" id="CHEBI:15378"/>
        <dbReference type="ChEBI" id="CHEBI:16526"/>
        <dbReference type="ChEBI" id="CHEBI:57262"/>
        <dbReference type="ChEBI" id="CHEBI:64612"/>
        <dbReference type="EC" id="4.1.1.65"/>
    </reaction>
</comment>
<comment type="function">
    <text evidence="12">Catalyzes the formation of phosphatidylethanolamine (PtdEtn) from phosphatidylserine (PtdSer). Plays a central role in phospholipid metabolism and in the interorganelle trafficking of phosphatidylserine. May be involved in lipid droplet biogenesis at the endoplasmic reticulum membrane.</text>
</comment>
<name>A0A9D4NA17_DREPO</name>
<dbReference type="AlphaFoldDB" id="A0A9D4NA17"/>
<evidence type="ECO:0000256" key="9">
    <source>
        <dbReference type="ARBA" id="ARBA00023239"/>
    </source>
</evidence>
<comment type="caution">
    <text evidence="14">The sequence shown here is derived from an EMBL/GenBank/DDBJ whole genome shotgun (WGS) entry which is preliminary data.</text>
</comment>
<dbReference type="Pfam" id="PF02666">
    <property type="entry name" value="PS_Dcarbxylase"/>
    <property type="match status" value="1"/>
</dbReference>
<dbReference type="GO" id="GO:0005743">
    <property type="term" value="C:mitochondrial inner membrane"/>
    <property type="evidence" value="ECO:0007669"/>
    <property type="project" value="UniProtKB-SubCell"/>
</dbReference>
<comment type="PTM">
    <text evidence="13">Is synthesized initially as an inactive proenzyme. Formation of the active enzyme involves a self-maturation process in which the active site pyruvoyl group is generated from an internal serine residue via an autocatalytic post-translational modification. Two non-identical subunits are generated from the proenzyme in this reaction, and the pyruvate is formed at the N-terminus of the alpha chain, which is derived from the carboxyl end of the proenzyme. The autoendoproteolytic cleavage occurs by a canonical serine protease mechanism, in which the side chain hydroxyl group of the serine supplies its oxygen atom to form the C-terminus of the beta chain, while the remainder of the serine residue undergoes an oxidative deamination to produce ammonia and the pyruvoyl prosthetic group on the alpha chain. During this reaction, the Ser that is part of the protease active site of the proenzyme becomes the pyruvoyl prosthetic group, which constitutes an essential element of the active site of the mature decarboxylase.</text>
</comment>
<dbReference type="GO" id="GO:0004609">
    <property type="term" value="F:phosphatidylserine decarboxylase activity"/>
    <property type="evidence" value="ECO:0007669"/>
    <property type="project" value="UniProtKB-UniRule"/>
</dbReference>
<reference evidence="14" key="2">
    <citation type="submission" date="2020-11" db="EMBL/GenBank/DDBJ databases">
        <authorList>
            <person name="McCartney M.A."/>
            <person name="Auch B."/>
            <person name="Kono T."/>
            <person name="Mallez S."/>
            <person name="Becker A."/>
            <person name="Gohl D.M."/>
            <person name="Silverstein K.A.T."/>
            <person name="Koren S."/>
            <person name="Bechman K.B."/>
            <person name="Herman A."/>
            <person name="Abrahante J.E."/>
            <person name="Garbe J."/>
        </authorList>
    </citation>
    <scope>NUCLEOTIDE SEQUENCE</scope>
    <source>
        <strain evidence="14">Duluth1</strain>
        <tissue evidence="14">Whole animal</tissue>
    </source>
</reference>
<keyword evidence="7 13" id="KW-0472">Membrane</keyword>
<keyword evidence="3 13" id="KW-0812">Transmembrane</keyword>
<evidence type="ECO:0000256" key="7">
    <source>
        <dbReference type="ARBA" id="ARBA00023136"/>
    </source>
</evidence>
<proteinExistence type="inferred from homology"/>
<evidence type="ECO:0000256" key="13">
    <source>
        <dbReference type="HAMAP-Rule" id="MF_03208"/>
    </source>
</evidence>
<comment type="subcellular location">
    <molecule>Phosphatidylserine decarboxylase alpha chain</molecule>
    <subcellularLocation>
        <location evidence="13">Mitochondrion inner membrane</location>
        <topology evidence="13">Peripheral membrane protein</topology>
        <orientation evidence="13">Intermembrane side</orientation>
    </subcellularLocation>
    <text evidence="13">Anchored to the mitochondrial inner membrane through its interaction with the integral membrane beta chain.</text>
</comment>
<keyword evidence="13" id="KW-0496">Mitochondrion</keyword>
<keyword evidence="6 13" id="KW-0443">Lipid metabolism</keyword>
<evidence type="ECO:0000313" key="15">
    <source>
        <dbReference type="Proteomes" id="UP000828390"/>
    </source>
</evidence>
<comment type="pathway">
    <text evidence="13">Phospholipid metabolism; phosphatidylethanolamine biosynthesis; phosphatidylethanolamine from CDP-diacylglycerol: step 2/2.</text>
</comment>
<feature type="active site" description="Charge relay system; for autoendoproteolytic cleavage activity" evidence="13">
    <location>
        <position position="165"/>
    </location>
</feature>
<keyword evidence="2 13" id="KW-0444">Lipid biosynthesis</keyword>
<dbReference type="Proteomes" id="UP000828390">
    <property type="component" value="Unassembled WGS sequence"/>
</dbReference>
<evidence type="ECO:0000256" key="11">
    <source>
        <dbReference type="ARBA" id="ARBA00023317"/>
    </source>
</evidence>
<organism evidence="14 15">
    <name type="scientific">Dreissena polymorpha</name>
    <name type="common">Zebra mussel</name>
    <name type="synonym">Mytilus polymorpha</name>
    <dbReference type="NCBI Taxonomy" id="45954"/>
    <lineage>
        <taxon>Eukaryota</taxon>
        <taxon>Metazoa</taxon>
        <taxon>Spiralia</taxon>
        <taxon>Lophotrochozoa</taxon>
        <taxon>Mollusca</taxon>
        <taxon>Bivalvia</taxon>
        <taxon>Autobranchia</taxon>
        <taxon>Heteroconchia</taxon>
        <taxon>Euheterodonta</taxon>
        <taxon>Imparidentia</taxon>
        <taxon>Neoheterodontei</taxon>
        <taxon>Myida</taxon>
        <taxon>Dreissenoidea</taxon>
        <taxon>Dreissenidae</taxon>
        <taxon>Dreissena</taxon>
    </lineage>
</organism>
<comment type="cofactor">
    <cofactor evidence="13">
        <name>pyruvate</name>
        <dbReference type="ChEBI" id="CHEBI:15361"/>
    </cofactor>
    <text evidence="13">Binds 1 pyruvoyl group covalently per subunit.</text>
</comment>
<keyword evidence="13" id="KW-0999">Mitochondrion inner membrane</keyword>
<gene>
    <name evidence="14" type="ORF">DPMN_014854</name>
</gene>
<feature type="modified residue" description="Pyruvic acid (Ser); by autocatalysis" evidence="13">
    <location>
        <position position="343"/>
    </location>
</feature>
<dbReference type="OrthoDB" id="4330at2759"/>
<feature type="active site" description="Charge relay system; for autoendoproteolytic cleavage activity" evidence="13">
    <location>
        <position position="237"/>
    </location>
</feature>
<comment type="similarity">
    <text evidence="13">Belongs to the phosphatidylserine decarboxylase family. PSD-B subfamily. Eukaryotic type I sub-subfamily.</text>
</comment>
<keyword evidence="13" id="KW-0865">Zymogen</keyword>
<dbReference type="InterPro" id="IPR003817">
    <property type="entry name" value="PS_Dcarbxylase"/>
</dbReference>
<keyword evidence="15" id="KW-1185">Reference proteome</keyword>
<feature type="active site" description="Charge relay system; for autoendoproteolytic cleavage activity" evidence="13">
    <location>
        <position position="343"/>
    </location>
</feature>
<dbReference type="PANTHER" id="PTHR10067:SF6">
    <property type="entry name" value="PHOSPHATIDYLSERINE DECARBOXYLASE PROENZYME, MITOCHONDRIAL"/>
    <property type="match status" value="1"/>
</dbReference>
<evidence type="ECO:0000256" key="3">
    <source>
        <dbReference type="ARBA" id="ARBA00022692"/>
    </source>
</evidence>
<feature type="topological domain" description="Mitochondrial matrix" evidence="13">
    <location>
        <begin position="1"/>
        <end position="49"/>
    </location>
</feature>
<keyword evidence="4 13" id="KW-0210">Decarboxylase</keyword>
<protein>
    <recommendedName>
        <fullName evidence="13">Phosphatidylserine decarboxylase proenzyme, mitochondrial</fullName>
        <ecNumber evidence="13">4.1.1.65</ecNumber>
    </recommendedName>
    <component>
        <recommendedName>
            <fullName evidence="13">Phosphatidylserine decarboxylase beta chain</fullName>
        </recommendedName>
    </component>
    <component>
        <recommendedName>
            <fullName evidence="13">Phosphatidylserine decarboxylase alpha chain</fullName>
        </recommendedName>
    </component>
</protein>
<evidence type="ECO:0000256" key="10">
    <source>
        <dbReference type="ARBA" id="ARBA00023264"/>
    </source>
</evidence>
<dbReference type="PANTHER" id="PTHR10067">
    <property type="entry name" value="PHOSPHATIDYLSERINE DECARBOXYLASE"/>
    <property type="match status" value="1"/>
</dbReference>
<evidence type="ECO:0000256" key="4">
    <source>
        <dbReference type="ARBA" id="ARBA00022793"/>
    </source>
</evidence>
<accession>A0A9D4NA17</accession>
<dbReference type="InterPro" id="IPR033661">
    <property type="entry name" value="PSD_type1_euk"/>
</dbReference>
<evidence type="ECO:0000256" key="5">
    <source>
        <dbReference type="ARBA" id="ARBA00022989"/>
    </source>
</evidence>
<feature type="chain" id="PRO_5039767123" description="Phosphatidylserine decarboxylase alpha chain" evidence="13">
    <location>
        <begin position="343"/>
        <end position="378"/>
    </location>
</feature>
<comment type="subunit">
    <text evidence="13">Heterodimer of a large membrane-associated beta subunit and a small pyruvoyl-containing alpha subunit.</text>
</comment>
<evidence type="ECO:0000256" key="12">
    <source>
        <dbReference type="ARBA" id="ARBA00045136"/>
    </source>
</evidence>
<evidence type="ECO:0000256" key="2">
    <source>
        <dbReference type="ARBA" id="ARBA00022516"/>
    </source>
</evidence>
<feature type="site" description="Cleavage (non-hydrolytic); by autocatalysis" evidence="13">
    <location>
        <begin position="342"/>
        <end position="343"/>
    </location>
</feature>
<evidence type="ECO:0000313" key="14">
    <source>
        <dbReference type="EMBL" id="KAH3890766.1"/>
    </source>
</evidence>
<sequence>MLFQRLCSHGWCIPRFFKCPTQKKAAHLQIRFLWKKSEKIGYIGERSKKWEIVAGVFMVGGPFAWFLCANPIESSSIYNTQVGLYRALPLKVMSRLWGKMTTMDLPVALRQPLLGLYCRMFHVNLSEALDENLKHYCSVSEFFRRELKPGVRQVDQHSPVTSPADGTILHYGCVKEGIVEQVKGVNYSIQGFLGPSGEKESKPLLDDDFQKQLHSRPDHELFHCIIYLAPGDYHRFHSPSTWTVKHRRHFPGELLSVNPGVARWIEGLFSLNERVVYTGSWQHGFFSYTAVGATNVGSIKVYFDKDLATNTGRAYPSTVYYDKCIDDVLITKGDMIGEFNMGSTIVLIFEAPSNFKFSLYAGQKIMFGQPLGSLEISS</sequence>
<evidence type="ECO:0000256" key="6">
    <source>
        <dbReference type="ARBA" id="ARBA00023098"/>
    </source>
</evidence>
<dbReference type="NCBIfam" id="TIGR00163">
    <property type="entry name" value="PS_decarb"/>
    <property type="match status" value="1"/>
</dbReference>
<dbReference type="InterPro" id="IPR033177">
    <property type="entry name" value="PSD-B"/>
</dbReference>
<dbReference type="EC" id="4.1.1.65" evidence="13"/>
<keyword evidence="5 13" id="KW-1133">Transmembrane helix</keyword>
<dbReference type="EMBL" id="JAIWYP010000001">
    <property type="protein sequence ID" value="KAH3890766.1"/>
    <property type="molecule type" value="Genomic_DNA"/>
</dbReference>
<feature type="chain" id="PRO_5039767124" description="Phosphatidylserine decarboxylase beta chain" evidence="13">
    <location>
        <begin position="1"/>
        <end position="342"/>
    </location>
</feature>
<evidence type="ECO:0000256" key="1">
    <source>
        <dbReference type="ARBA" id="ARBA00005189"/>
    </source>
</evidence>
<dbReference type="GO" id="GO:0016540">
    <property type="term" value="P:protein autoprocessing"/>
    <property type="evidence" value="ECO:0007669"/>
    <property type="project" value="UniProtKB-UniRule"/>
</dbReference>
<evidence type="ECO:0000256" key="8">
    <source>
        <dbReference type="ARBA" id="ARBA00023209"/>
    </source>
</evidence>
<comment type="subcellular location">
    <molecule>Phosphatidylserine decarboxylase beta chain</molecule>
    <subcellularLocation>
        <location evidence="13">Mitochondrion inner membrane</location>
        <topology evidence="13">Single-pass membrane protein</topology>
        <orientation evidence="13">Intermembrane side</orientation>
    </subcellularLocation>
</comment>
<keyword evidence="9 13" id="KW-0456">Lyase</keyword>
<keyword evidence="10 13" id="KW-1208">Phospholipid metabolism</keyword>
<keyword evidence="11 13" id="KW-0670">Pyruvate</keyword>
<dbReference type="HAMAP" id="MF_03208">
    <property type="entry name" value="PS_decarb_PSD_B_type1_euk"/>
    <property type="match status" value="1"/>
</dbReference>
<comment type="pathway">
    <text evidence="1">Lipid metabolism.</text>
</comment>